<feature type="non-terminal residue" evidence="4">
    <location>
        <position position="127"/>
    </location>
</feature>
<dbReference type="InterPro" id="IPR020841">
    <property type="entry name" value="PKS_Beta-ketoAc_synthase_dom"/>
</dbReference>
<dbReference type="GO" id="GO:0004312">
    <property type="term" value="F:fatty acid synthase activity"/>
    <property type="evidence" value="ECO:0007669"/>
    <property type="project" value="TreeGrafter"/>
</dbReference>
<accession>A0A0C9UNG7</accession>
<dbReference type="AlphaFoldDB" id="A0A0C9UNG7"/>
<dbReference type="InterPro" id="IPR050091">
    <property type="entry name" value="PKS_NRPS_Biosynth_Enz"/>
</dbReference>
<keyword evidence="2" id="KW-0597">Phosphoprotein</keyword>
<feature type="non-terminal residue" evidence="4">
    <location>
        <position position="1"/>
    </location>
</feature>
<evidence type="ECO:0000256" key="1">
    <source>
        <dbReference type="ARBA" id="ARBA00022450"/>
    </source>
</evidence>
<dbReference type="EMBL" id="KN837117">
    <property type="protein sequence ID" value="KIJ44548.1"/>
    <property type="molecule type" value="Genomic_DNA"/>
</dbReference>
<reference evidence="4 5" key="1">
    <citation type="submission" date="2014-06" db="EMBL/GenBank/DDBJ databases">
        <title>Evolutionary Origins and Diversification of the Mycorrhizal Mutualists.</title>
        <authorList>
            <consortium name="DOE Joint Genome Institute"/>
            <consortium name="Mycorrhizal Genomics Consortium"/>
            <person name="Kohler A."/>
            <person name="Kuo A."/>
            <person name="Nagy L.G."/>
            <person name="Floudas D."/>
            <person name="Copeland A."/>
            <person name="Barry K.W."/>
            <person name="Cichocki N."/>
            <person name="Veneault-Fourrey C."/>
            <person name="LaButti K."/>
            <person name="Lindquist E.A."/>
            <person name="Lipzen A."/>
            <person name="Lundell T."/>
            <person name="Morin E."/>
            <person name="Murat C."/>
            <person name="Riley R."/>
            <person name="Ohm R."/>
            <person name="Sun H."/>
            <person name="Tunlid A."/>
            <person name="Henrissat B."/>
            <person name="Grigoriev I.V."/>
            <person name="Hibbett D.S."/>
            <person name="Martin F."/>
        </authorList>
    </citation>
    <scope>NUCLEOTIDE SEQUENCE [LARGE SCALE GENOMIC DNA]</scope>
    <source>
        <strain evidence="4 5">SS14</strain>
    </source>
</reference>
<protein>
    <recommendedName>
        <fullName evidence="3">Ketosynthase family 3 (KS3) domain-containing protein</fullName>
    </recommendedName>
</protein>
<dbReference type="Gene3D" id="3.40.47.10">
    <property type="match status" value="1"/>
</dbReference>
<dbReference type="HOGENOM" id="CLU_2114831_0_0_1"/>
<evidence type="ECO:0000313" key="4">
    <source>
        <dbReference type="EMBL" id="KIJ44548.1"/>
    </source>
</evidence>
<dbReference type="OrthoDB" id="329835at2759"/>
<keyword evidence="1" id="KW-0596">Phosphopantetheine</keyword>
<dbReference type="InterPro" id="IPR014031">
    <property type="entry name" value="Ketoacyl_synth_C"/>
</dbReference>
<feature type="domain" description="Ketosynthase family 3 (KS3)" evidence="3">
    <location>
        <begin position="1"/>
        <end position="127"/>
    </location>
</feature>
<dbReference type="PANTHER" id="PTHR43775:SF37">
    <property type="entry name" value="SI:DKEY-61P9.11"/>
    <property type="match status" value="1"/>
</dbReference>
<keyword evidence="5" id="KW-1185">Reference proteome</keyword>
<sequence length="127" mass="13830">MERAYECTGKSPSEADFLELHATGTAAGDPAEANWVGEQFKRDREILVGSVKGNIGHLEITSFPASLCKYRMTFQTGIIPPNVNLKTPNPAIRWDQYRLRPVTEPTPITSRSSDGHALVSITSSGIG</sequence>
<dbReference type="GO" id="GO:0006633">
    <property type="term" value="P:fatty acid biosynthetic process"/>
    <property type="evidence" value="ECO:0007669"/>
    <property type="project" value="TreeGrafter"/>
</dbReference>
<organism evidence="4 5">
    <name type="scientific">Sphaerobolus stellatus (strain SS14)</name>
    <dbReference type="NCBI Taxonomy" id="990650"/>
    <lineage>
        <taxon>Eukaryota</taxon>
        <taxon>Fungi</taxon>
        <taxon>Dikarya</taxon>
        <taxon>Basidiomycota</taxon>
        <taxon>Agaricomycotina</taxon>
        <taxon>Agaricomycetes</taxon>
        <taxon>Phallomycetidae</taxon>
        <taxon>Geastrales</taxon>
        <taxon>Sphaerobolaceae</taxon>
        <taxon>Sphaerobolus</taxon>
    </lineage>
</organism>
<gene>
    <name evidence="4" type="ORF">M422DRAFT_145361</name>
</gene>
<proteinExistence type="predicted"/>
<evidence type="ECO:0000313" key="5">
    <source>
        <dbReference type="Proteomes" id="UP000054279"/>
    </source>
</evidence>
<dbReference type="InterPro" id="IPR016039">
    <property type="entry name" value="Thiolase-like"/>
</dbReference>
<dbReference type="PROSITE" id="PS52004">
    <property type="entry name" value="KS3_2"/>
    <property type="match status" value="1"/>
</dbReference>
<dbReference type="Proteomes" id="UP000054279">
    <property type="component" value="Unassembled WGS sequence"/>
</dbReference>
<dbReference type="PANTHER" id="PTHR43775">
    <property type="entry name" value="FATTY ACID SYNTHASE"/>
    <property type="match status" value="1"/>
</dbReference>
<evidence type="ECO:0000259" key="3">
    <source>
        <dbReference type="PROSITE" id="PS52004"/>
    </source>
</evidence>
<dbReference type="Pfam" id="PF02801">
    <property type="entry name" value="Ketoacyl-synt_C"/>
    <property type="match status" value="1"/>
</dbReference>
<dbReference type="SUPFAM" id="SSF53901">
    <property type="entry name" value="Thiolase-like"/>
    <property type="match status" value="1"/>
</dbReference>
<name>A0A0C9UNG7_SPHS4</name>
<evidence type="ECO:0000256" key="2">
    <source>
        <dbReference type="ARBA" id="ARBA00022553"/>
    </source>
</evidence>